<feature type="region of interest" description="Disordered" evidence="1">
    <location>
        <begin position="1"/>
        <end position="20"/>
    </location>
</feature>
<dbReference type="SUPFAM" id="SSF47413">
    <property type="entry name" value="lambda repressor-like DNA-binding domains"/>
    <property type="match status" value="1"/>
</dbReference>
<protein>
    <submittedName>
        <fullName evidence="3">Helix-turn-helix domain-containing protein</fullName>
    </submittedName>
</protein>
<dbReference type="InterPro" id="IPR010982">
    <property type="entry name" value="Lambda_DNA-bd_dom_sf"/>
</dbReference>
<name>A0A5Q0M5I0_VARPD</name>
<evidence type="ECO:0000313" key="4">
    <source>
        <dbReference type="Proteomes" id="UP000326780"/>
    </source>
</evidence>
<dbReference type="InterPro" id="IPR001387">
    <property type="entry name" value="Cro/C1-type_HTH"/>
</dbReference>
<dbReference type="Proteomes" id="UP000326780">
    <property type="component" value="Chromosome"/>
</dbReference>
<reference evidence="3 4" key="1">
    <citation type="submission" date="2019-10" db="EMBL/GenBank/DDBJ databases">
        <title>Complete genome sequence of Variovorax paradoxus 5C-2.</title>
        <authorList>
            <person name="Gogoleva N.E."/>
            <person name="Balkin A.S."/>
        </authorList>
    </citation>
    <scope>NUCLEOTIDE SEQUENCE [LARGE SCALE GENOMIC DNA]</scope>
    <source>
        <strain evidence="3 4">5C-2</strain>
    </source>
</reference>
<dbReference type="PANTHER" id="PTHR35010">
    <property type="entry name" value="BLL4672 PROTEIN-RELATED"/>
    <property type="match status" value="1"/>
</dbReference>
<proteinExistence type="predicted"/>
<evidence type="ECO:0000256" key="1">
    <source>
        <dbReference type="SAM" id="MobiDB-lite"/>
    </source>
</evidence>
<dbReference type="Gene3D" id="1.10.260.40">
    <property type="entry name" value="lambda repressor-like DNA-binding domains"/>
    <property type="match status" value="1"/>
</dbReference>
<dbReference type="Pfam" id="PF13560">
    <property type="entry name" value="HTH_31"/>
    <property type="match status" value="1"/>
</dbReference>
<dbReference type="SMART" id="SM00530">
    <property type="entry name" value="HTH_XRE"/>
    <property type="match status" value="1"/>
</dbReference>
<feature type="domain" description="HTH cro/C1-type" evidence="2">
    <location>
        <begin position="27"/>
        <end position="81"/>
    </location>
</feature>
<sequence>MNTPRTHSSKAAAAGLPGARDPFGAHLRHWRTHRRLSQLDLAQEAEVSTRHLSYVETGRAAPSREMVLRLAERLDVPLRERNALLVAAGFAPMYRQRSLDDPAMASARRAIDLVLKGHEPFPALAVDRHWNLVAHNALVPLLMEGCSAELLKPPINVLRLSLHPDGVAPRIANLAQWRTHLLERLQQQIAATGDTVLQALHDELEGYPPPAVSHDAPLLDTALSAVAVPFQVVMPSGVLSFISTITIFGTPVDVTLQELAVESFFPADEQTAAALTALAAQQARG</sequence>
<dbReference type="PROSITE" id="PS50943">
    <property type="entry name" value="HTH_CROC1"/>
    <property type="match status" value="1"/>
</dbReference>
<dbReference type="InterPro" id="IPR041413">
    <property type="entry name" value="MLTR_LBD"/>
</dbReference>
<dbReference type="RefSeq" id="WP_153282510.1">
    <property type="nucleotide sequence ID" value="NZ_CP045644.1"/>
</dbReference>
<evidence type="ECO:0000313" key="3">
    <source>
        <dbReference type="EMBL" id="QFZ83834.1"/>
    </source>
</evidence>
<dbReference type="Gene3D" id="3.30.450.180">
    <property type="match status" value="1"/>
</dbReference>
<dbReference type="Pfam" id="PF17765">
    <property type="entry name" value="MLTR_LBD"/>
    <property type="match status" value="1"/>
</dbReference>
<dbReference type="PANTHER" id="PTHR35010:SF4">
    <property type="entry name" value="BLL5781 PROTEIN"/>
    <property type="match status" value="1"/>
</dbReference>
<evidence type="ECO:0000259" key="2">
    <source>
        <dbReference type="PROSITE" id="PS50943"/>
    </source>
</evidence>
<gene>
    <name evidence="3" type="ORF">GFK26_14270</name>
</gene>
<dbReference type="EMBL" id="CP045644">
    <property type="protein sequence ID" value="QFZ83834.1"/>
    <property type="molecule type" value="Genomic_DNA"/>
</dbReference>
<accession>A0A5Q0M5I0</accession>
<dbReference type="GO" id="GO:0003677">
    <property type="term" value="F:DNA binding"/>
    <property type="evidence" value="ECO:0007669"/>
    <property type="project" value="InterPro"/>
</dbReference>
<dbReference type="CDD" id="cd00093">
    <property type="entry name" value="HTH_XRE"/>
    <property type="match status" value="1"/>
</dbReference>
<organism evidence="3 4">
    <name type="scientific">Variovorax paradoxus</name>
    <dbReference type="NCBI Taxonomy" id="34073"/>
    <lineage>
        <taxon>Bacteria</taxon>
        <taxon>Pseudomonadati</taxon>
        <taxon>Pseudomonadota</taxon>
        <taxon>Betaproteobacteria</taxon>
        <taxon>Burkholderiales</taxon>
        <taxon>Comamonadaceae</taxon>
        <taxon>Variovorax</taxon>
    </lineage>
</organism>
<dbReference type="AlphaFoldDB" id="A0A5Q0M5I0"/>